<dbReference type="InterPro" id="IPR022791">
    <property type="entry name" value="L-PG_synthase/AglD"/>
</dbReference>
<keyword evidence="3 6" id="KW-0812">Transmembrane</keyword>
<sequence>MRTIITRLLPWLITAGIFAIIFTRIPISGVIEALSKVNFVSYLALMLPYSLFYCAVDTFVLTRVVHWFHQPVPYRRLLPIRASSYILSLLVSGLGQGGLAFYVHRREGIPFLALAGSMMFLGIMEFIQLALYASIGIIAFYPHLVRAFAPLYIVLIVVIGLGLLLIRKGAGPLQQLGAVLPGALQTRLGQWFQQRDTGLFNTFRQVRVRHAALTLLYKAPNFLMAVVVQQAALQLFDVDVPLTRLFTMLPIVFLAASVPGTVAHLGTSQAAWLYVFAGYGTEPQILAYSLVAHVTFMVLNSLIGLAFMPFALKGLRDVSGATRRTDAPDPTTAPDSPTG</sequence>
<evidence type="ECO:0000313" key="8">
    <source>
        <dbReference type="Proteomes" id="UP000019141"/>
    </source>
</evidence>
<accession>W4LRQ7</accession>
<feature type="transmembrane region" description="Helical" evidence="6">
    <location>
        <begin position="147"/>
        <end position="166"/>
    </location>
</feature>
<feature type="transmembrane region" description="Helical" evidence="6">
    <location>
        <begin position="285"/>
        <end position="307"/>
    </location>
</feature>
<evidence type="ECO:0000256" key="3">
    <source>
        <dbReference type="ARBA" id="ARBA00022692"/>
    </source>
</evidence>
<evidence type="ECO:0000256" key="4">
    <source>
        <dbReference type="ARBA" id="ARBA00022989"/>
    </source>
</evidence>
<proteinExistence type="predicted"/>
<feature type="transmembrane region" description="Helical" evidence="6">
    <location>
        <begin position="245"/>
        <end position="265"/>
    </location>
</feature>
<feature type="transmembrane region" description="Helical" evidence="6">
    <location>
        <begin position="39"/>
        <end position="62"/>
    </location>
</feature>
<keyword evidence="2" id="KW-1003">Cell membrane</keyword>
<evidence type="ECO:0000256" key="2">
    <source>
        <dbReference type="ARBA" id="ARBA00022475"/>
    </source>
</evidence>
<keyword evidence="5 6" id="KW-0472">Membrane</keyword>
<evidence type="ECO:0008006" key="9">
    <source>
        <dbReference type="Google" id="ProtNLM"/>
    </source>
</evidence>
<reference evidence="7 8" key="1">
    <citation type="journal article" date="2014" name="Nature">
        <title>An environmental bacterial taxon with a large and distinct metabolic repertoire.</title>
        <authorList>
            <person name="Wilson M.C."/>
            <person name="Mori T."/>
            <person name="Ruckert C."/>
            <person name="Uria A.R."/>
            <person name="Helf M.J."/>
            <person name="Takada K."/>
            <person name="Gernert C."/>
            <person name="Steffens U.A."/>
            <person name="Heycke N."/>
            <person name="Schmitt S."/>
            <person name="Rinke C."/>
            <person name="Helfrich E.J."/>
            <person name="Brachmann A.O."/>
            <person name="Gurgui C."/>
            <person name="Wakimoto T."/>
            <person name="Kracht M."/>
            <person name="Crusemann M."/>
            <person name="Hentschel U."/>
            <person name="Abe I."/>
            <person name="Matsunaga S."/>
            <person name="Kalinowski J."/>
            <person name="Takeyama H."/>
            <person name="Piel J."/>
        </authorList>
    </citation>
    <scope>NUCLEOTIDE SEQUENCE [LARGE SCALE GENOMIC DNA]</scope>
    <source>
        <strain evidence="8">TSY1</strain>
    </source>
</reference>
<dbReference type="HOGENOM" id="CLU_818066_0_0_7"/>
<evidence type="ECO:0000256" key="6">
    <source>
        <dbReference type="SAM" id="Phobius"/>
    </source>
</evidence>
<dbReference type="AlphaFoldDB" id="W4LRQ7"/>
<feature type="transmembrane region" description="Helical" evidence="6">
    <location>
        <begin position="82"/>
        <end position="104"/>
    </location>
</feature>
<keyword evidence="8" id="KW-1185">Reference proteome</keyword>
<dbReference type="EMBL" id="AZHW01000378">
    <property type="protein sequence ID" value="ETX00077.1"/>
    <property type="molecule type" value="Genomic_DNA"/>
</dbReference>
<evidence type="ECO:0000313" key="7">
    <source>
        <dbReference type="EMBL" id="ETX00077.1"/>
    </source>
</evidence>
<comment type="subcellular location">
    <subcellularLocation>
        <location evidence="1">Cell membrane</location>
        <topology evidence="1">Multi-pass membrane protein</topology>
    </subcellularLocation>
</comment>
<evidence type="ECO:0000256" key="1">
    <source>
        <dbReference type="ARBA" id="ARBA00004651"/>
    </source>
</evidence>
<protein>
    <recommendedName>
        <fullName evidence="9">Lysylphosphatidylglycerol synthetase</fullName>
    </recommendedName>
</protein>
<dbReference type="Proteomes" id="UP000019141">
    <property type="component" value="Unassembled WGS sequence"/>
</dbReference>
<evidence type="ECO:0000256" key="5">
    <source>
        <dbReference type="ARBA" id="ARBA00023136"/>
    </source>
</evidence>
<name>W4LRQ7_ENTF1</name>
<dbReference type="GO" id="GO:0005886">
    <property type="term" value="C:plasma membrane"/>
    <property type="evidence" value="ECO:0007669"/>
    <property type="project" value="UniProtKB-SubCell"/>
</dbReference>
<feature type="transmembrane region" description="Helical" evidence="6">
    <location>
        <begin position="6"/>
        <end position="27"/>
    </location>
</feature>
<dbReference type="Pfam" id="PF03706">
    <property type="entry name" value="LPG_synthase_TM"/>
    <property type="match status" value="1"/>
</dbReference>
<organism evidence="7 8">
    <name type="scientific">Entotheonella factor</name>
    <dbReference type="NCBI Taxonomy" id="1429438"/>
    <lineage>
        <taxon>Bacteria</taxon>
        <taxon>Pseudomonadati</taxon>
        <taxon>Nitrospinota/Tectimicrobiota group</taxon>
        <taxon>Candidatus Tectimicrobiota</taxon>
        <taxon>Candidatus Entotheonellia</taxon>
        <taxon>Candidatus Entotheonellales</taxon>
        <taxon>Candidatus Entotheonellaceae</taxon>
        <taxon>Candidatus Entotheonella</taxon>
    </lineage>
</organism>
<comment type="caution">
    <text evidence="7">The sequence shown here is derived from an EMBL/GenBank/DDBJ whole genome shotgun (WGS) entry which is preliminary data.</text>
</comment>
<keyword evidence="4 6" id="KW-1133">Transmembrane helix</keyword>
<gene>
    <name evidence="7" type="ORF">ETSY1_12535</name>
</gene>
<feature type="transmembrane region" description="Helical" evidence="6">
    <location>
        <begin position="111"/>
        <end position="141"/>
    </location>
</feature>